<comment type="pathway">
    <text evidence="1 14">Cofactor biosynthesis; FAD biosynthesis; FAD from FMN: step 1/1.</text>
</comment>
<dbReference type="PANTHER" id="PTHR22749">
    <property type="entry name" value="RIBOFLAVIN KINASE/FMN ADENYLYLTRANSFERASE"/>
    <property type="match status" value="1"/>
</dbReference>
<evidence type="ECO:0000256" key="14">
    <source>
        <dbReference type="PIRNR" id="PIRNR004491"/>
    </source>
</evidence>
<keyword evidence="11" id="KW-0511">Multifunctional enzyme</keyword>
<dbReference type="InterPro" id="IPR023468">
    <property type="entry name" value="Riboflavin_kinase"/>
</dbReference>
<dbReference type="InterPro" id="IPR023465">
    <property type="entry name" value="Riboflavin_kinase_dom_sf"/>
</dbReference>
<keyword evidence="5 14" id="KW-0808">Transferase</keyword>
<organism evidence="16 17">
    <name type="scientific">Spiroplasma platyhelix PALS-1</name>
    <dbReference type="NCBI Taxonomy" id="1276218"/>
    <lineage>
        <taxon>Bacteria</taxon>
        <taxon>Bacillati</taxon>
        <taxon>Mycoplasmatota</taxon>
        <taxon>Mollicutes</taxon>
        <taxon>Entomoplasmatales</taxon>
        <taxon>Spiroplasmataceae</taxon>
        <taxon>Spiroplasma</taxon>
    </lineage>
</organism>
<dbReference type="SMART" id="SM00904">
    <property type="entry name" value="Flavokinase"/>
    <property type="match status" value="1"/>
</dbReference>
<dbReference type="SUPFAM" id="SSF82114">
    <property type="entry name" value="Riboflavin kinase-like"/>
    <property type="match status" value="1"/>
</dbReference>
<evidence type="ECO:0000256" key="8">
    <source>
        <dbReference type="ARBA" id="ARBA00022777"/>
    </source>
</evidence>
<dbReference type="UniPathway" id="UPA00276">
    <property type="reaction ID" value="UER00406"/>
</dbReference>
<dbReference type="GO" id="GO:0005524">
    <property type="term" value="F:ATP binding"/>
    <property type="evidence" value="ECO:0007669"/>
    <property type="project" value="UniProtKB-UniRule"/>
</dbReference>
<proteinExistence type="inferred from homology"/>
<dbReference type="Proteomes" id="UP000584587">
    <property type="component" value="Unassembled WGS sequence"/>
</dbReference>
<dbReference type="InterPro" id="IPR014729">
    <property type="entry name" value="Rossmann-like_a/b/a_fold"/>
</dbReference>
<keyword evidence="9 14" id="KW-0274">FAD</keyword>
<dbReference type="PIRSF" id="PIRSF004491">
    <property type="entry name" value="FAD_Synth"/>
    <property type="match status" value="1"/>
</dbReference>
<dbReference type="GO" id="GO:0003919">
    <property type="term" value="F:FMN adenylyltransferase activity"/>
    <property type="evidence" value="ECO:0007669"/>
    <property type="project" value="UniProtKB-UniRule"/>
</dbReference>
<dbReference type="NCBIfam" id="TIGR00083">
    <property type="entry name" value="ribF"/>
    <property type="match status" value="1"/>
</dbReference>
<dbReference type="EC" id="2.7.7.2" evidence="14"/>
<keyword evidence="3 14" id="KW-0285">Flavoprotein</keyword>
<dbReference type="UniPathway" id="UPA00277">
    <property type="reaction ID" value="UER00407"/>
</dbReference>
<evidence type="ECO:0000256" key="5">
    <source>
        <dbReference type="ARBA" id="ARBA00022679"/>
    </source>
</evidence>
<dbReference type="GO" id="GO:0008531">
    <property type="term" value="F:riboflavin kinase activity"/>
    <property type="evidence" value="ECO:0007669"/>
    <property type="project" value="UniProtKB-UniRule"/>
</dbReference>
<sequence length="304" mass="34504">MKVTKINNLKTNFNQEKKPLIAIWGFFDGWHLGHQMLLKQMQDLAKQQHYQTLVVSFDVKPQNVLLNKNEPILLSNQDKQQFLSNQQVDYYCELKFSHELASSSAEEFINWLVANNVQAVVSAKDIHFGAKGQGNLATLQNSPLKVFISQDVFDENNKKVSSSYIKELIVSKNITHANKLLNRDGYTVTGTVVHGIKEGRALGFPTANLALSDNYVVPGVAVYISQTEVDGKWHQSMTVVVLRDGKLLVESYLLNFDQDIYDKVIKVRFLSYLRDSVAFDSKKALIEQINQDLVQTITYFKNAT</sequence>
<comment type="similarity">
    <text evidence="14">Belongs to the ribF family.</text>
</comment>
<dbReference type="SUPFAM" id="SSF52374">
    <property type="entry name" value="Nucleotidylyl transferase"/>
    <property type="match status" value="1"/>
</dbReference>
<dbReference type="PANTHER" id="PTHR22749:SF6">
    <property type="entry name" value="RIBOFLAVIN KINASE"/>
    <property type="match status" value="1"/>
</dbReference>
<dbReference type="GO" id="GO:0009231">
    <property type="term" value="P:riboflavin biosynthetic process"/>
    <property type="evidence" value="ECO:0007669"/>
    <property type="project" value="InterPro"/>
</dbReference>
<comment type="catalytic activity">
    <reaction evidence="12 14">
        <text>riboflavin + ATP = FMN + ADP + H(+)</text>
        <dbReference type="Rhea" id="RHEA:14357"/>
        <dbReference type="ChEBI" id="CHEBI:15378"/>
        <dbReference type="ChEBI" id="CHEBI:30616"/>
        <dbReference type="ChEBI" id="CHEBI:57986"/>
        <dbReference type="ChEBI" id="CHEBI:58210"/>
        <dbReference type="ChEBI" id="CHEBI:456216"/>
        <dbReference type="EC" id="2.7.1.26"/>
    </reaction>
</comment>
<keyword evidence="8 14" id="KW-0418">Kinase</keyword>
<dbReference type="Pfam" id="PF06574">
    <property type="entry name" value="FAD_syn"/>
    <property type="match status" value="1"/>
</dbReference>
<dbReference type="CDD" id="cd02064">
    <property type="entry name" value="FAD_synthetase_N"/>
    <property type="match status" value="1"/>
</dbReference>
<dbReference type="EMBL" id="JAAVVK010000001">
    <property type="protein sequence ID" value="NKE38348.1"/>
    <property type="molecule type" value="Genomic_DNA"/>
</dbReference>
<evidence type="ECO:0000259" key="15">
    <source>
        <dbReference type="SMART" id="SM00904"/>
    </source>
</evidence>
<dbReference type="Pfam" id="PF01687">
    <property type="entry name" value="Flavokinase"/>
    <property type="match status" value="1"/>
</dbReference>
<accession>A0A846UCV6</accession>
<dbReference type="Gene3D" id="3.40.50.620">
    <property type="entry name" value="HUPs"/>
    <property type="match status" value="1"/>
</dbReference>
<comment type="caution">
    <text evidence="16">The sequence shown here is derived from an EMBL/GenBank/DDBJ whole genome shotgun (WGS) entry which is preliminary data.</text>
</comment>
<evidence type="ECO:0000256" key="10">
    <source>
        <dbReference type="ARBA" id="ARBA00022840"/>
    </source>
</evidence>
<dbReference type="InterPro" id="IPR002606">
    <property type="entry name" value="Riboflavin_kinase_bac"/>
</dbReference>
<keyword evidence="10 14" id="KW-0067">ATP-binding</keyword>
<name>A0A846UCV6_9MOLU</name>
<evidence type="ECO:0000256" key="11">
    <source>
        <dbReference type="ARBA" id="ARBA00023268"/>
    </source>
</evidence>
<evidence type="ECO:0000256" key="6">
    <source>
        <dbReference type="ARBA" id="ARBA00022695"/>
    </source>
</evidence>
<reference evidence="16 17" key="1">
    <citation type="submission" date="2020-04" db="EMBL/GenBank/DDBJ databases">
        <title>Complete genome sequence of Spiroplasma platyhelix ATCC 51748, an insect isolate.</title>
        <authorList>
            <person name="Green E.A."/>
            <person name="Klassen J.L."/>
        </authorList>
    </citation>
    <scope>NUCLEOTIDE SEQUENCE [LARGE SCALE GENOMIC DNA]</scope>
    <source>
        <strain evidence="16 17">PALS-1</strain>
    </source>
</reference>
<dbReference type="GO" id="GO:0006747">
    <property type="term" value="P:FAD biosynthetic process"/>
    <property type="evidence" value="ECO:0007669"/>
    <property type="project" value="UniProtKB-UniRule"/>
</dbReference>
<dbReference type="RefSeq" id="WP_168104820.1">
    <property type="nucleotide sequence ID" value="NZ_CP051215.1"/>
</dbReference>
<comment type="catalytic activity">
    <reaction evidence="13 14">
        <text>FMN + ATP + H(+) = FAD + diphosphate</text>
        <dbReference type="Rhea" id="RHEA:17237"/>
        <dbReference type="ChEBI" id="CHEBI:15378"/>
        <dbReference type="ChEBI" id="CHEBI:30616"/>
        <dbReference type="ChEBI" id="CHEBI:33019"/>
        <dbReference type="ChEBI" id="CHEBI:57692"/>
        <dbReference type="ChEBI" id="CHEBI:58210"/>
        <dbReference type="EC" id="2.7.7.2"/>
    </reaction>
</comment>
<keyword evidence="17" id="KW-1185">Reference proteome</keyword>
<evidence type="ECO:0000313" key="17">
    <source>
        <dbReference type="Proteomes" id="UP000584587"/>
    </source>
</evidence>
<dbReference type="AlphaFoldDB" id="A0A846UCV6"/>
<dbReference type="GO" id="GO:0009398">
    <property type="term" value="P:FMN biosynthetic process"/>
    <property type="evidence" value="ECO:0007669"/>
    <property type="project" value="UniProtKB-UniRule"/>
</dbReference>
<gene>
    <name evidence="16" type="primary">ribF</name>
    <name evidence="16" type="ORF">HER12_01070</name>
</gene>
<comment type="pathway">
    <text evidence="2 14">Cofactor biosynthesis; FMN biosynthesis; FMN from riboflavin (ATP route): step 1/1.</text>
</comment>
<evidence type="ECO:0000256" key="7">
    <source>
        <dbReference type="ARBA" id="ARBA00022741"/>
    </source>
</evidence>
<evidence type="ECO:0000256" key="3">
    <source>
        <dbReference type="ARBA" id="ARBA00022630"/>
    </source>
</evidence>
<evidence type="ECO:0000313" key="16">
    <source>
        <dbReference type="EMBL" id="NKE38348.1"/>
    </source>
</evidence>
<evidence type="ECO:0000256" key="1">
    <source>
        <dbReference type="ARBA" id="ARBA00004726"/>
    </source>
</evidence>
<dbReference type="InterPro" id="IPR015864">
    <property type="entry name" value="FAD_synthase"/>
</dbReference>
<keyword evidence="4 14" id="KW-0288">FMN</keyword>
<dbReference type="Gene3D" id="2.40.30.30">
    <property type="entry name" value="Riboflavin kinase-like"/>
    <property type="match status" value="1"/>
</dbReference>
<protein>
    <recommendedName>
        <fullName evidence="14">Riboflavin biosynthesis protein</fullName>
    </recommendedName>
    <domain>
        <recommendedName>
            <fullName evidence="14">Riboflavin kinase</fullName>
            <ecNumber evidence="14">2.7.1.26</ecNumber>
        </recommendedName>
        <alternativeName>
            <fullName evidence="14">Flavokinase</fullName>
        </alternativeName>
    </domain>
    <domain>
        <recommendedName>
            <fullName evidence="14">FMN adenylyltransferase</fullName>
            <ecNumber evidence="14">2.7.7.2</ecNumber>
        </recommendedName>
        <alternativeName>
            <fullName evidence="14">FAD pyrophosphorylase</fullName>
        </alternativeName>
        <alternativeName>
            <fullName evidence="14">FAD synthase</fullName>
        </alternativeName>
    </domain>
</protein>
<evidence type="ECO:0000256" key="9">
    <source>
        <dbReference type="ARBA" id="ARBA00022827"/>
    </source>
</evidence>
<evidence type="ECO:0000256" key="4">
    <source>
        <dbReference type="ARBA" id="ARBA00022643"/>
    </source>
</evidence>
<dbReference type="InterPro" id="IPR015865">
    <property type="entry name" value="Riboflavin_kinase_bac/euk"/>
</dbReference>
<evidence type="ECO:0000256" key="13">
    <source>
        <dbReference type="ARBA" id="ARBA00049494"/>
    </source>
</evidence>
<keyword evidence="7 14" id="KW-0547">Nucleotide-binding</keyword>
<dbReference type="EC" id="2.7.1.26" evidence="14"/>
<evidence type="ECO:0000256" key="12">
    <source>
        <dbReference type="ARBA" id="ARBA00047880"/>
    </source>
</evidence>
<evidence type="ECO:0000256" key="2">
    <source>
        <dbReference type="ARBA" id="ARBA00005201"/>
    </source>
</evidence>
<keyword evidence="6 14" id="KW-0548">Nucleotidyltransferase</keyword>
<feature type="domain" description="Riboflavin kinase" evidence="15">
    <location>
        <begin position="180"/>
        <end position="301"/>
    </location>
</feature>